<feature type="domain" description="HTH cro/C1-type" evidence="2">
    <location>
        <begin position="13"/>
        <end position="68"/>
    </location>
</feature>
<comment type="caution">
    <text evidence="3">The sequence shown here is derived from an EMBL/GenBank/DDBJ whole genome shotgun (WGS) entry which is preliminary data.</text>
</comment>
<evidence type="ECO:0000256" key="1">
    <source>
        <dbReference type="ARBA" id="ARBA00023125"/>
    </source>
</evidence>
<keyword evidence="4" id="KW-1185">Reference proteome</keyword>
<dbReference type="InterPro" id="IPR001387">
    <property type="entry name" value="Cro/C1-type_HTH"/>
</dbReference>
<dbReference type="InterPro" id="IPR050807">
    <property type="entry name" value="TransReg_Diox_bact_type"/>
</dbReference>
<dbReference type="Gene3D" id="1.10.260.40">
    <property type="entry name" value="lambda repressor-like DNA-binding domains"/>
    <property type="match status" value="1"/>
</dbReference>
<keyword evidence="1" id="KW-0238">DNA-binding</keyword>
<protein>
    <submittedName>
        <fullName evidence="3">Transcriptional regulator</fullName>
    </submittedName>
</protein>
<dbReference type="STRING" id="1428652.BIV24_19790"/>
<dbReference type="Proteomes" id="UP000179935">
    <property type="component" value="Unassembled WGS sequence"/>
</dbReference>
<evidence type="ECO:0000313" key="4">
    <source>
        <dbReference type="Proteomes" id="UP000179935"/>
    </source>
</evidence>
<dbReference type="AlphaFoldDB" id="A0A1S2P961"/>
<dbReference type="GO" id="GO:0003677">
    <property type="term" value="F:DNA binding"/>
    <property type="evidence" value="ECO:0007669"/>
    <property type="project" value="UniProtKB-KW"/>
</dbReference>
<dbReference type="SMART" id="SM00530">
    <property type="entry name" value="HTH_XRE"/>
    <property type="match status" value="1"/>
</dbReference>
<evidence type="ECO:0000259" key="2">
    <source>
        <dbReference type="PROSITE" id="PS50943"/>
    </source>
</evidence>
<dbReference type="EMBL" id="MLYP01000050">
    <property type="protein sequence ID" value="OIJ89554.1"/>
    <property type="molecule type" value="Genomic_DNA"/>
</dbReference>
<evidence type="ECO:0000313" key="3">
    <source>
        <dbReference type="EMBL" id="OIJ89554.1"/>
    </source>
</evidence>
<dbReference type="GO" id="GO:0005829">
    <property type="term" value="C:cytosol"/>
    <property type="evidence" value="ECO:0007669"/>
    <property type="project" value="TreeGrafter"/>
</dbReference>
<accession>A0A1S2P961</accession>
<gene>
    <name evidence="3" type="ORF">BIV24_19790</name>
</gene>
<dbReference type="RefSeq" id="WP_071367700.1">
    <property type="nucleotide sequence ID" value="NZ_MLYP01000050.1"/>
</dbReference>
<dbReference type="PANTHER" id="PTHR46797">
    <property type="entry name" value="HTH-TYPE TRANSCRIPTIONAL REGULATOR"/>
    <property type="match status" value="1"/>
</dbReference>
<dbReference type="CDD" id="cd00093">
    <property type="entry name" value="HTH_XRE"/>
    <property type="match status" value="1"/>
</dbReference>
<dbReference type="SUPFAM" id="SSF47413">
    <property type="entry name" value="lambda repressor-like DNA-binding domains"/>
    <property type="match status" value="1"/>
</dbReference>
<name>A0A1S2P961_9ACTN</name>
<sequence>MVDSPKLPIGSRIRHYRRKNGNRSQAAIAGLCGITERYLSLIETGKRTPSPDMLARLAAELEVPVAALLSTEPPPKKTGSLTTAPDIARALMGFGAACTDPAVAPAELRERIEHAWRTWQTSEERFTDVECLLPALIVDVERAVRIYRMGNDRAARRDIFRAAADLYGLLRSYCRRTGRLDLSLMAADRARRAAEDADDPIRMAAAHWNLGHCLLSQESGAEEAGEVARLATEQLRGVPESDENAAMQGALELVQVVADAQRKNWWHARERLVGLAAPLGKRVGDANIQWTVFGPTNVHLHALSIEMLAGESAEGLRLADEVDISRLPSKERQFTFTLELARCYDLRRDDAAVLVHLLDLEKLSLEDMTRSTLAADMVTSLLQRVRPTYRRQVVDLAERLGLA</sequence>
<dbReference type="OrthoDB" id="3504495at2"/>
<proteinExistence type="predicted"/>
<dbReference type="InterPro" id="IPR010982">
    <property type="entry name" value="Lambda_DNA-bd_dom_sf"/>
</dbReference>
<organism evidence="3 4">
    <name type="scientific">Streptomyces colonosanans</name>
    <dbReference type="NCBI Taxonomy" id="1428652"/>
    <lineage>
        <taxon>Bacteria</taxon>
        <taxon>Bacillati</taxon>
        <taxon>Actinomycetota</taxon>
        <taxon>Actinomycetes</taxon>
        <taxon>Kitasatosporales</taxon>
        <taxon>Streptomycetaceae</taxon>
        <taxon>Streptomyces</taxon>
    </lineage>
</organism>
<dbReference type="PANTHER" id="PTHR46797:SF1">
    <property type="entry name" value="METHYLPHOSPHONATE SYNTHASE"/>
    <property type="match status" value="1"/>
</dbReference>
<dbReference type="GO" id="GO:0003700">
    <property type="term" value="F:DNA-binding transcription factor activity"/>
    <property type="evidence" value="ECO:0007669"/>
    <property type="project" value="TreeGrafter"/>
</dbReference>
<dbReference type="Pfam" id="PF01381">
    <property type="entry name" value="HTH_3"/>
    <property type="match status" value="1"/>
</dbReference>
<reference evidence="3 4" key="1">
    <citation type="submission" date="2016-10" db="EMBL/GenBank/DDBJ databases">
        <title>Genome sequence of Streptomyces sp. MUSC 93.</title>
        <authorList>
            <person name="Lee L.-H."/>
            <person name="Ser H.-L."/>
            <person name="Law J.W.-F."/>
        </authorList>
    </citation>
    <scope>NUCLEOTIDE SEQUENCE [LARGE SCALE GENOMIC DNA]</scope>
    <source>
        <strain evidence="3 4">MUSC 93</strain>
    </source>
</reference>
<dbReference type="PROSITE" id="PS50943">
    <property type="entry name" value="HTH_CROC1"/>
    <property type="match status" value="1"/>
</dbReference>